<dbReference type="GO" id="GO:0080155">
    <property type="term" value="P:regulation of double fertilization forming a zygote and endosperm"/>
    <property type="evidence" value="ECO:0007669"/>
    <property type="project" value="TreeGrafter"/>
</dbReference>
<dbReference type="GO" id="GO:0009567">
    <property type="term" value="P:double fertilization forming a zygote and endosperm"/>
    <property type="evidence" value="ECO:0007669"/>
    <property type="project" value="TreeGrafter"/>
</dbReference>
<reference evidence="4" key="1">
    <citation type="submission" date="2023-05" db="EMBL/GenBank/DDBJ databases">
        <authorList>
            <person name="Huff M."/>
        </authorList>
    </citation>
    <scope>NUCLEOTIDE SEQUENCE</scope>
</reference>
<feature type="chain" id="PRO_5041988685" description="Prolamin-like domain-containing protein" evidence="2">
    <location>
        <begin position="27"/>
        <end position="115"/>
    </location>
</feature>
<dbReference type="GO" id="GO:0005576">
    <property type="term" value="C:extracellular region"/>
    <property type="evidence" value="ECO:0007669"/>
    <property type="project" value="TreeGrafter"/>
</dbReference>
<keyword evidence="5" id="KW-1185">Reference proteome</keyword>
<accession>A0AAD1ZY80</accession>
<keyword evidence="1 2" id="KW-0732">Signal</keyword>
<evidence type="ECO:0000259" key="3">
    <source>
        <dbReference type="Pfam" id="PF05617"/>
    </source>
</evidence>
<evidence type="ECO:0000256" key="1">
    <source>
        <dbReference type="ARBA" id="ARBA00022729"/>
    </source>
</evidence>
<dbReference type="AlphaFoldDB" id="A0AAD1ZY80"/>
<dbReference type="GO" id="GO:0031982">
    <property type="term" value="C:vesicle"/>
    <property type="evidence" value="ECO:0007669"/>
    <property type="project" value="TreeGrafter"/>
</dbReference>
<dbReference type="Pfam" id="PF05617">
    <property type="entry name" value="Prolamin_like"/>
    <property type="match status" value="1"/>
</dbReference>
<name>A0AAD1ZY80_9LAMI</name>
<evidence type="ECO:0000256" key="2">
    <source>
        <dbReference type="SAM" id="SignalP"/>
    </source>
</evidence>
<dbReference type="GO" id="GO:2000008">
    <property type="term" value="P:regulation of protein localization to cell surface"/>
    <property type="evidence" value="ECO:0007669"/>
    <property type="project" value="TreeGrafter"/>
</dbReference>
<gene>
    <name evidence="4" type="ORF">FPE_LOCUS25143</name>
</gene>
<proteinExistence type="predicted"/>
<dbReference type="PANTHER" id="PTHR31181">
    <property type="entry name" value="EGG CELL-SECRETED PROTEIN 1.4"/>
    <property type="match status" value="1"/>
</dbReference>
<organism evidence="4 5">
    <name type="scientific">Fraxinus pennsylvanica</name>
    <dbReference type="NCBI Taxonomy" id="56036"/>
    <lineage>
        <taxon>Eukaryota</taxon>
        <taxon>Viridiplantae</taxon>
        <taxon>Streptophyta</taxon>
        <taxon>Embryophyta</taxon>
        <taxon>Tracheophyta</taxon>
        <taxon>Spermatophyta</taxon>
        <taxon>Magnoliopsida</taxon>
        <taxon>eudicotyledons</taxon>
        <taxon>Gunneridae</taxon>
        <taxon>Pentapetalae</taxon>
        <taxon>asterids</taxon>
        <taxon>lamiids</taxon>
        <taxon>Lamiales</taxon>
        <taxon>Oleaceae</taxon>
        <taxon>Oleeae</taxon>
        <taxon>Fraxinus</taxon>
    </lineage>
</organism>
<feature type="signal peptide" evidence="2">
    <location>
        <begin position="1"/>
        <end position="26"/>
    </location>
</feature>
<dbReference type="PANTHER" id="PTHR31181:SF67">
    <property type="entry name" value="PROLAMIN-LIKE PROTEIN (DUF1278)"/>
    <property type="match status" value="1"/>
</dbReference>
<evidence type="ECO:0000313" key="4">
    <source>
        <dbReference type="EMBL" id="CAI9777713.1"/>
    </source>
</evidence>
<dbReference type="InterPro" id="IPR008502">
    <property type="entry name" value="Prolamin-like"/>
</dbReference>
<evidence type="ECO:0000313" key="5">
    <source>
        <dbReference type="Proteomes" id="UP000834106"/>
    </source>
</evidence>
<protein>
    <recommendedName>
        <fullName evidence="3">Prolamin-like domain-containing protein</fullName>
    </recommendedName>
</protein>
<sequence length="115" mass="12793">MPNTRTMDAIALIFASILVIAAPNFAQEVNAHELYLPNLTGVALPHFFQCLRSVVTIPRCTEELILSIFSLEIELLGPECCDALLNVDDKCWPKNLPVNPFFPATIKNYCLSTID</sequence>
<dbReference type="EMBL" id="OU503050">
    <property type="protein sequence ID" value="CAI9777713.1"/>
    <property type="molecule type" value="Genomic_DNA"/>
</dbReference>
<feature type="domain" description="Prolamin-like" evidence="3">
    <location>
        <begin position="49"/>
        <end position="110"/>
    </location>
</feature>
<dbReference type="Proteomes" id="UP000834106">
    <property type="component" value="Chromosome 15"/>
</dbReference>